<dbReference type="Gene3D" id="3.40.50.10680">
    <property type="entry name" value="CofD-like domains"/>
    <property type="match status" value="1"/>
</dbReference>
<gene>
    <name evidence="3" type="ORF">COY66_05635</name>
</gene>
<comment type="similarity">
    <text evidence="2">Belongs to the gluconeogenesis factor family.</text>
</comment>
<protein>
    <recommendedName>
        <fullName evidence="2">Putative gluconeogenesis factor</fullName>
    </recommendedName>
</protein>
<dbReference type="AlphaFoldDB" id="A0A2M7RGN4"/>
<dbReference type="InterPro" id="IPR010119">
    <property type="entry name" value="Gluconeogen_factor"/>
</dbReference>
<evidence type="ECO:0000256" key="2">
    <source>
        <dbReference type="HAMAP-Rule" id="MF_00973"/>
    </source>
</evidence>
<dbReference type="InterPro" id="IPR002882">
    <property type="entry name" value="CofD"/>
</dbReference>
<dbReference type="EMBL" id="PFMD01000064">
    <property type="protein sequence ID" value="PIY95910.1"/>
    <property type="molecule type" value="Genomic_DNA"/>
</dbReference>
<proteinExistence type="inferred from homology"/>
<dbReference type="PANTHER" id="PTHR30135:SF3">
    <property type="entry name" value="GLUCONEOGENESIS FACTOR-RELATED"/>
    <property type="match status" value="1"/>
</dbReference>
<evidence type="ECO:0000256" key="1">
    <source>
        <dbReference type="ARBA" id="ARBA00022490"/>
    </source>
</evidence>
<dbReference type="HAMAP" id="MF_00973">
    <property type="entry name" value="Gluconeogen_factor"/>
    <property type="match status" value="1"/>
</dbReference>
<dbReference type="SUPFAM" id="SSF142338">
    <property type="entry name" value="CofD-like"/>
    <property type="match status" value="1"/>
</dbReference>
<comment type="caution">
    <text evidence="3">The sequence shown here is derived from an EMBL/GenBank/DDBJ whole genome shotgun (WGS) entry which is preliminary data.</text>
</comment>
<comment type="function">
    <text evidence="2">Required for morphogenesis under gluconeogenic growth conditions.</text>
</comment>
<dbReference type="GO" id="GO:0008360">
    <property type="term" value="P:regulation of cell shape"/>
    <property type="evidence" value="ECO:0007669"/>
    <property type="project" value="UniProtKB-UniRule"/>
</dbReference>
<dbReference type="CDD" id="cd07187">
    <property type="entry name" value="YvcK_like"/>
    <property type="match status" value="1"/>
</dbReference>
<dbReference type="GO" id="GO:0005737">
    <property type="term" value="C:cytoplasm"/>
    <property type="evidence" value="ECO:0007669"/>
    <property type="project" value="UniProtKB-SubCell"/>
</dbReference>
<evidence type="ECO:0000313" key="3">
    <source>
        <dbReference type="EMBL" id="PIY95910.1"/>
    </source>
</evidence>
<dbReference type="Proteomes" id="UP000230779">
    <property type="component" value="Unassembled WGS sequence"/>
</dbReference>
<comment type="subcellular location">
    <subcellularLocation>
        <location evidence="2">Cytoplasm</location>
    </subcellularLocation>
</comment>
<evidence type="ECO:0000313" key="4">
    <source>
        <dbReference type="Proteomes" id="UP000230779"/>
    </source>
</evidence>
<dbReference type="InterPro" id="IPR038136">
    <property type="entry name" value="CofD-like_dom_sf"/>
</dbReference>
<sequence>MKKTGIKIVTIGGGTGSSQVLLGLKKYPVQLSAIVTMTDSGGSTGKLTAKYKVHPMGDVRQALLALSNAEPADREFFNFRFAGSGLKGHSLGNLFLAALEKATGDFEKSIQIIKKLFSVEGNVIPVTLDFTDLVAYLKNGRKLVKEDQLGLLEKKGYHFKKLGLTRKAKANPQALKAIKEAQVIIICPGNPLRSVLPNFLIEGIKQAVKNSKASVILIANLMNKKGQTDNLTLFELVAFYEQYAGPRAIDYVIYNTSSFPPSLLKKYQLKDESPLKTDKENLSRLSYKTIGAPLLAKTGYRQKKGDVLLKRTAIRHDPKKLAKMIMRVVSKTKQ</sequence>
<name>A0A2M7RGN4_9BACT</name>
<dbReference type="Pfam" id="PF01933">
    <property type="entry name" value="CofD"/>
    <property type="match status" value="1"/>
</dbReference>
<dbReference type="GO" id="GO:0043743">
    <property type="term" value="F:LPPG:FO 2-phospho-L-lactate transferase activity"/>
    <property type="evidence" value="ECO:0007669"/>
    <property type="project" value="InterPro"/>
</dbReference>
<reference evidence="3 4" key="1">
    <citation type="submission" date="2017-09" db="EMBL/GenBank/DDBJ databases">
        <title>Depth-based differentiation of microbial function through sediment-hosted aquifers and enrichment of novel symbionts in the deep terrestrial subsurface.</title>
        <authorList>
            <person name="Probst A.J."/>
            <person name="Ladd B."/>
            <person name="Jarett J.K."/>
            <person name="Geller-Mcgrath D.E."/>
            <person name="Sieber C.M."/>
            <person name="Emerson J.B."/>
            <person name="Anantharaman K."/>
            <person name="Thomas B.C."/>
            <person name="Malmstrom R."/>
            <person name="Stieglmeier M."/>
            <person name="Klingl A."/>
            <person name="Woyke T."/>
            <person name="Ryan C.M."/>
            <person name="Banfield J.F."/>
        </authorList>
    </citation>
    <scope>NUCLEOTIDE SEQUENCE [LARGE SCALE GENOMIC DNA]</scope>
    <source>
        <strain evidence="3">CG_4_10_14_0_8_um_filter_42_10</strain>
    </source>
</reference>
<organism evidence="3 4">
    <name type="scientific">Candidatus Kerfeldbacteria bacterium CG_4_10_14_0_8_um_filter_42_10</name>
    <dbReference type="NCBI Taxonomy" id="2014248"/>
    <lineage>
        <taxon>Bacteria</taxon>
        <taxon>Candidatus Kerfeldiibacteriota</taxon>
    </lineage>
</organism>
<dbReference type="PANTHER" id="PTHR30135">
    <property type="entry name" value="UNCHARACTERIZED PROTEIN YVCK-RELATED"/>
    <property type="match status" value="1"/>
</dbReference>
<accession>A0A2M7RGN4</accession>
<dbReference type="NCBIfam" id="TIGR01826">
    <property type="entry name" value="CofD_related"/>
    <property type="match status" value="1"/>
</dbReference>
<keyword evidence="1 2" id="KW-0963">Cytoplasm</keyword>